<evidence type="ECO:0000313" key="9">
    <source>
        <dbReference type="Proteomes" id="UP000828390"/>
    </source>
</evidence>
<keyword evidence="6" id="KW-1133">Transmembrane helix</keyword>
<name>A0A9D3Y4C4_DREPO</name>
<dbReference type="GO" id="GO:0045296">
    <property type="term" value="F:cadherin binding"/>
    <property type="evidence" value="ECO:0007669"/>
    <property type="project" value="TreeGrafter"/>
</dbReference>
<dbReference type="EMBL" id="JAIWYP010000031">
    <property type="protein sequence ID" value="KAH3691733.1"/>
    <property type="molecule type" value="Genomic_DNA"/>
</dbReference>
<dbReference type="Gene3D" id="2.60.40.60">
    <property type="entry name" value="Cadherins"/>
    <property type="match status" value="1"/>
</dbReference>
<protein>
    <recommendedName>
        <fullName evidence="7">Cadherin domain-containing protein</fullName>
    </recommendedName>
</protein>
<dbReference type="Proteomes" id="UP000828390">
    <property type="component" value="Unassembled WGS sequence"/>
</dbReference>
<evidence type="ECO:0000256" key="2">
    <source>
        <dbReference type="ARBA" id="ARBA00022737"/>
    </source>
</evidence>
<feature type="transmembrane region" description="Helical" evidence="6">
    <location>
        <begin position="188"/>
        <end position="210"/>
    </location>
</feature>
<evidence type="ECO:0000256" key="6">
    <source>
        <dbReference type="SAM" id="Phobius"/>
    </source>
</evidence>
<dbReference type="InterPro" id="IPR002126">
    <property type="entry name" value="Cadherin-like_dom"/>
</dbReference>
<comment type="subcellular location">
    <subcellularLocation>
        <location evidence="1">Membrane</location>
    </subcellularLocation>
</comment>
<evidence type="ECO:0000256" key="1">
    <source>
        <dbReference type="ARBA" id="ARBA00004370"/>
    </source>
</evidence>
<dbReference type="AlphaFoldDB" id="A0A9D3Y4C4"/>
<feature type="domain" description="Cadherin" evidence="7">
    <location>
        <begin position="10"/>
        <end position="71"/>
    </location>
</feature>
<proteinExistence type="predicted"/>
<organism evidence="8 9">
    <name type="scientific">Dreissena polymorpha</name>
    <name type="common">Zebra mussel</name>
    <name type="synonym">Mytilus polymorpha</name>
    <dbReference type="NCBI Taxonomy" id="45954"/>
    <lineage>
        <taxon>Eukaryota</taxon>
        <taxon>Metazoa</taxon>
        <taxon>Spiralia</taxon>
        <taxon>Lophotrochozoa</taxon>
        <taxon>Mollusca</taxon>
        <taxon>Bivalvia</taxon>
        <taxon>Autobranchia</taxon>
        <taxon>Heteroconchia</taxon>
        <taxon>Euheterodonta</taxon>
        <taxon>Imparidentia</taxon>
        <taxon>Neoheterodontei</taxon>
        <taxon>Myida</taxon>
        <taxon>Dreissenoidea</taxon>
        <taxon>Dreissenidae</taxon>
        <taxon>Dreissena</taxon>
    </lineage>
</organism>
<evidence type="ECO:0000256" key="3">
    <source>
        <dbReference type="ARBA" id="ARBA00022837"/>
    </source>
</evidence>
<comment type="caution">
    <text evidence="8">The sequence shown here is derived from an EMBL/GenBank/DDBJ whole genome shotgun (WGS) entry which is preliminary data.</text>
</comment>
<dbReference type="PANTHER" id="PTHR24027:SF442">
    <property type="entry name" value="PROTOCADHERIN-15 ISOFORM X1"/>
    <property type="match status" value="1"/>
</dbReference>
<keyword evidence="2" id="KW-0677">Repeat</keyword>
<keyword evidence="3 5" id="KW-0106">Calcium</keyword>
<dbReference type="InterPro" id="IPR015919">
    <property type="entry name" value="Cadherin-like_sf"/>
</dbReference>
<evidence type="ECO:0000256" key="4">
    <source>
        <dbReference type="ARBA" id="ARBA00023136"/>
    </source>
</evidence>
<dbReference type="PANTHER" id="PTHR24027">
    <property type="entry name" value="CADHERIN-23"/>
    <property type="match status" value="1"/>
</dbReference>
<dbReference type="InterPro" id="IPR039808">
    <property type="entry name" value="Cadherin"/>
</dbReference>
<keyword evidence="9" id="KW-1185">Reference proteome</keyword>
<gene>
    <name evidence="8" type="ORF">DPMN_194132</name>
</gene>
<keyword evidence="6" id="KW-0812">Transmembrane</keyword>
<dbReference type="GO" id="GO:0016342">
    <property type="term" value="C:catenin complex"/>
    <property type="evidence" value="ECO:0007669"/>
    <property type="project" value="TreeGrafter"/>
</dbReference>
<evidence type="ECO:0000259" key="7">
    <source>
        <dbReference type="PROSITE" id="PS50268"/>
    </source>
</evidence>
<dbReference type="GO" id="GO:0016477">
    <property type="term" value="P:cell migration"/>
    <property type="evidence" value="ECO:0007669"/>
    <property type="project" value="TreeGrafter"/>
</dbReference>
<dbReference type="PROSITE" id="PS50268">
    <property type="entry name" value="CADHERIN_2"/>
    <property type="match status" value="1"/>
</dbReference>
<keyword evidence="4 6" id="KW-0472">Membrane</keyword>
<dbReference type="SUPFAM" id="SSF49313">
    <property type="entry name" value="Cadherin-like"/>
    <property type="match status" value="1"/>
</dbReference>
<reference evidence="8" key="1">
    <citation type="journal article" date="2019" name="bioRxiv">
        <title>The Genome of the Zebra Mussel, Dreissena polymorpha: A Resource for Invasive Species Research.</title>
        <authorList>
            <person name="McCartney M.A."/>
            <person name="Auch B."/>
            <person name="Kono T."/>
            <person name="Mallez S."/>
            <person name="Zhang Y."/>
            <person name="Obille A."/>
            <person name="Becker A."/>
            <person name="Abrahante J.E."/>
            <person name="Garbe J."/>
            <person name="Badalamenti J.P."/>
            <person name="Herman A."/>
            <person name="Mangelson H."/>
            <person name="Liachko I."/>
            <person name="Sullivan S."/>
            <person name="Sone E.D."/>
            <person name="Koren S."/>
            <person name="Silverstein K.A.T."/>
            <person name="Beckman K.B."/>
            <person name="Gohl D.M."/>
        </authorList>
    </citation>
    <scope>NUCLEOTIDE SEQUENCE</scope>
    <source>
        <strain evidence="8">Duluth1</strain>
        <tissue evidence="8">Whole animal</tissue>
    </source>
</reference>
<sequence>MSCPWGRGVFVMEPLTGCVTMTKEWDLDAANKRLGKETVVCTLTATDLRGLTTTATFNIKIKEEDDNKPFLSQTSYVYCATVGSTSGTLGQVTSTDNDVLDAHTTKKYEFVGSGPFSAYWTGGLTYGDLSSYAKGTKFETTLRVTDSAGHYHESPVTIFICDPPPPAPSSPNSARGASSATSGGIDNFLYWLIPALLLLAFMAGLAVYLIRRCIQGGRCGSCYQSRAVKTIRPDRPL</sequence>
<accession>A0A9D3Y4C4</accession>
<dbReference type="GO" id="GO:0005509">
    <property type="term" value="F:calcium ion binding"/>
    <property type="evidence" value="ECO:0007669"/>
    <property type="project" value="UniProtKB-UniRule"/>
</dbReference>
<dbReference type="GO" id="GO:0007156">
    <property type="term" value="P:homophilic cell adhesion via plasma membrane adhesion molecules"/>
    <property type="evidence" value="ECO:0007669"/>
    <property type="project" value="InterPro"/>
</dbReference>
<dbReference type="GO" id="GO:0008013">
    <property type="term" value="F:beta-catenin binding"/>
    <property type="evidence" value="ECO:0007669"/>
    <property type="project" value="TreeGrafter"/>
</dbReference>
<evidence type="ECO:0000256" key="5">
    <source>
        <dbReference type="PROSITE-ProRule" id="PRU00043"/>
    </source>
</evidence>
<evidence type="ECO:0000313" key="8">
    <source>
        <dbReference type="EMBL" id="KAH3691733.1"/>
    </source>
</evidence>
<reference evidence="8" key="2">
    <citation type="submission" date="2020-11" db="EMBL/GenBank/DDBJ databases">
        <authorList>
            <person name="McCartney M.A."/>
            <person name="Auch B."/>
            <person name="Kono T."/>
            <person name="Mallez S."/>
            <person name="Becker A."/>
            <person name="Gohl D.M."/>
            <person name="Silverstein K.A.T."/>
            <person name="Koren S."/>
            <person name="Bechman K.B."/>
            <person name="Herman A."/>
            <person name="Abrahante J.E."/>
            <person name="Garbe J."/>
        </authorList>
    </citation>
    <scope>NUCLEOTIDE SEQUENCE</scope>
    <source>
        <strain evidence="8">Duluth1</strain>
        <tissue evidence="8">Whole animal</tissue>
    </source>
</reference>